<accession>A0A4R2KSD7</accession>
<keyword evidence="11" id="KW-0378">Hydrolase</keyword>
<dbReference type="SUPFAM" id="SSF55658">
    <property type="entry name" value="L9 N-domain-like"/>
    <property type="match status" value="1"/>
</dbReference>
<proteinExistence type="inferred from homology"/>
<evidence type="ECO:0000256" key="10">
    <source>
        <dbReference type="ARBA" id="ARBA00022759"/>
    </source>
</evidence>
<keyword evidence="12" id="KW-0460">Magnesium</keyword>
<name>A0A4R2KSD7_9GAMM</name>
<evidence type="ECO:0000256" key="6">
    <source>
        <dbReference type="ARBA" id="ARBA00012180"/>
    </source>
</evidence>
<sequence length="253" mass="27410">MAKQKFYVVWRGMAPGIYTSWPEAEKQVKGVAGARYKSFASRAEAEAALQSGPGKSTGTKKASKDRKSQASGDKVTAKASRWHEVDIYCDGACDPNPGPAGTGLAVYRDHALSELWYGLFNPAGTNNTAELQGLLHALKLAKSAVEGGRQTAIHCDSRYAIDCVTKWAFGWKSRDWTRKTGPIMNLALIQDAHAVYLELVDRITVLHVPGHAGIEGNELADRMSMLAIQKAETDLVPCPPPFDISALLALERG</sequence>
<evidence type="ECO:0000256" key="8">
    <source>
        <dbReference type="ARBA" id="ARBA00022722"/>
    </source>
</evidence>
<evidence type="ECO:0000259" key="14">
    <source>
        <dbReference type="PROSITE" id="PS50879"/>
    </source>
</evidence>
<evidence type="ECO:0000256" key="12">
    <source>
        <dbReference type="ARBA" id="ARBA00022842"/>
    </source>
</evidence>
<dbReference type="GO" id="GO:0003676">
    <property type="term" value="F:nucleic acid binding"/>
    <property type="evidence" value="ECO:0007669"/>
    <property type="project" value="InterPro"/>
</dbReference>
<comment type="catalytic activity">
    <reaction evidence="1">
        <text>Endonucleolytic cleavage to 5'-phosphomonoester.</text>
        <dbReference type="EC" id="3.1.26.4"/>
    </reaction>
</comment>
<gene>
    <name evidence="15" type="ORF">EV688_104118</name>
</gene>
<dbReference type="InterPro" id="IPR022892">
    <property type="entry name" value="RNaseHI"/>
</dbReference>
<evidence type="ECO:0000256" key="2">
    <source>
        <dbReference type="ARBA" id="ARBA00001946"/>
    </source>
</evidence>
<dbReference type="InterPro" id="IPR017067">
    <property type="entry name" value="RNase_H1_euk"/>
</dbReference>
<evidence type="ECO:0000256" key="11">
    <source>
        <dbReference type="ARBA" id="ARBA00022801"/>
    </source>
</evidence>
<comment type="caution">
    <text evidence="15">The sequence shown here is derived from an EMBL/GenBank/DDBJ whole genome shotgun (WGS) entry which is preliminary data.</text>
</comment>
<dbReference type="GO" id="GO:0043137">
    <property type="term" value="P:DNA replication, removal of RNA primer"/>
    <property type="evidence" value="ECO:0007669"/>
    <property type="project" value="TreeGrafter"/>
</dbReference>
<dbReference type="EC" id="3.1.26.4" evidence="6"/>
<evidence type="ECO:0000256" key="3">
    <source>
        <dbReference type="ARBA" id="ARBA00004065"/>
    </source>
</evidence>
<evidence type="ECO:0000313" key="15">
    <source>
        <dbReference type="EMBL" id="TCO76664.1"/>
    </source>
</evidence>
<keyword evidence="10" id="KW-0255">Endonuclease</keyword>
<dbReference type="FunFam" id="3.40.970.10:FF:000002">
    <property type="entry name" value="Ribonuclease H"/>
    <property type="match status" value="1"/>
</dbReference>
<feature type="domain" description="RNase H type-1" evidence="14">
    <location>
        <begin position="81"/>
        <end position="229"/>
    </location>
</feature>
<dbReference type="InterPro" id="IPR037056">
    <property type="entry name" value="RNase_H1_N_sf"/>
</dbReference>
<dbReference type="PANTHER" id="PTHR10642:SF26">
    <property type="entry name" value="RIBONUCLEASE H1"/>
    <property type="match status" value="1"/>
</dbReference>
<dbReference type="PANTHER" id="PTHR10642">
    <property type="entry name" value="RIBONUCLEASE H1"/>
    <property type="match status" value="1"/>
</dbReference>
<evidence type="ECO:0000313" key="16">
    <source>
        <dbReference type="Proteomes" id="UP000294980"/>
    </source>
</evidence>
<evidence type="ECO:0000256" key="4">
    <source>
        <dbReference type="ARBA" id="ARBA00005300"/>
    </source>
</evidence>
<evidence type="ECO:0000256" key="7">
    <source>
        <dbReference type="ARBA" id="ARBA00017721"/>
    </source>
</evidence>
<comment type="function">
    <text evidence="3">Endonuclease that specifically degrades the RNA of RNA-DNA hybrids.</text>
</comment>
<dbReference type="CDD" id="cd09278">
    <property type="entry name" value="RNase_HI_prokaryote_like"/>
    <property type="match status" value="1"/>
</dbReference>
<comment type="cofactor">
    <cofactor evidence="2">
        <name>Mg(2+)</name>
        <dbReference type="ChEBI" id="CHEBI:18420"/>
    </cofactor>
</comment>
<evidence type="ECO:0000256" key="5">
    <source>
        <dbReference type="ARBA" id="ARBA00011245"/>
    </source>
</evidence>
<dbReference type="GO" id="GO:0004523">
    <property type="term" value="F:RNA-DNA hybrid ribonuclease activity"/>
    <property type="evidence" value="ECO:0007669"/>
    <property type="project" value="UniProtKB-EC"/>
</dbReference>
<dbReference type="Pfam" id="PF00075">
    <property type="entry name" value="RNase_H"/>
    <property type="match status" value="1"/>
</dbReference>
<keyword evidence="9" id="KW-0479">Metal-binding</keyword>
<dbReference type="Gene3D" id="3.30.420.10">
    <property type="entry name" value="Ribonuclease H-like superfamily/Ribonuclease H"/>
    <property type="match status" value="1"/>
</dbReference>
<dbReference type="InterPro" id="IPR011320">
    <property type="entry name" value="RNase_H1_N"/>
</dbReference>
<evidence type="ECO:0000256" key="9">
    <source>
        <dbReference type="ARBA" id="ARBA00022723"/>
    </source>
</evidence>
<dbReference type="PIRSF" id="PIRSF036852">
    <property type="entry name" value="Ribonuclease_H1_euk"/>
    <property type="match status" value="1"/>
</dbReference>
<dbReference type="Pfam" id="PF01693">
    <property type="entry name" value="Cauli_VI"/>
    <property type="match status" value="1"/>
</dbReference>
<protein>
    <recommendedName>
        <fullName evidence="7">Ribonuclease H</fullName>
        <ecNumber evidence="6">3.1.26.4</ecNumber>
    </recommendedName>
</protein>
<evidence type="ECO:0000256" key="13">
    <source>
        <dbReference type="SAM" id="MobiDB-lite"/>
    </source>
</evidence>
<dbReference type="PROSITE" id="PS50879">
    <property type="entry name" value="RNASE_H_1"/>
    <property type="match status" value="1"/>
</dbReference>
<dbReference type="InterPro" id="IPR009027">
    <property type="entry name" value="Ribosomal_bL9/RNase_H1_N"/>
</dbReference>
<keyword evidence="8" id="KW-0540">Nuclease</keyword>
<dbReference type="GO" id="GO:0000287">
    <property type="term" value="F:magnesium ion binding"/>
    <property type="evidence" value="ECO:0007669"/>
    <property type="project" value="InterPro"/>
</dbReference>
<dbReference type="InterPro" id="IPR002156">
    <property type="entry name" value="RNaseH_domain"/>
</dbReference>
<dbReference type="AlphaFoldDB" id="A0A4R2KSD7"/>
<dbReference type="OrthoDB" id="7845843at2"/>
<dbReference type="Proteomes" id="UP000294980">
    <property type="component" value="Unassembled WGS sequence"/>
</dbReference>
<dbReference type="EMBL" id="SLWX01000004">
    <property type="protein sequence ID" value="TCO76664.1"/>
    <property type="molecule type" value="Genomic_DNA"/>
</dbReference>
<dbReference type="InterPro" id="IPR050092">
    <property type="entry name" value="RNase_H"/>
</dbReference>
<keyword evidence="16" id="KW-1185">Reference proteome</keyword>
<comment type="subunit">
    <text evidence="5">Monomer.</text>
</comment>
<organism evidence="15 16">
    <name type="scientific">Chromatocurvus halotolerans</name>
    <dbReference type="NCBI Taxonomy" id="1132028"/>
    <lineage>
        <taxon>Bacteria</taxon>
        <taxon>Pseudomonadati</taxon>
        <taxon>Pseudomonadota</taxon>
        <taxon>Gammaproteobacteria</taxon>
        <taxon>Cellvibrionales</taxon>
        <taxon>Halieaceae</taxon>
        <taxon>Chromatocurvus</taxon>
    </lineage>
</organism>
<evidence type="ECO:0000256" key="1">
    <source>
        <dbReference type="ARBA" id="ARBA00000077"/>
    </source>
</evidence>
<dbReference type="RefSeq" id="WP_117314933.1">
    <property type="nucleotide sequence ID" value="NZ_QQSW01000002.1"/>
</dbReference>
<feature type="region of interest" description="Disordered" evidence="13">
    <location>
        <begin position="47"/>
        <end position="78"/>
    </location>
</feature>
<dbReference type="InterPro" id="IPR012337">
    <property type="entry name" value="RNaseH-like_sf"/>
</dbReference>
<dbReference type="SUPFAM" id="SSF53098">
    <property type="entry name" value="Ribonuclease H-like"/>
    <property type="match status" value="1"/>
</dbReference>
<dbReference type="Gene3D" id="3.40.970.10">
    <property type="entry name" value="Ribonuclease H1, N-terminal domain"/>
    <property type="match status" value="1"/>
</dbReference>
<reference evidence="15 16" key="1">
    <citation type="submission" date="2019-03" db="EMBL/GenBank/DDBJ databases">
        <title>Genomic Encyclopedia of Type Strains, Phase IV (KMG-IV): sequencing the most valuable type-strain genomes for metagenomic binning, comparative biology and taxonomic classification.</title>
        <authorList>
            <person name="Goeker M."/>
        </authorList>
    </citation>
    <scope>NUCLEOTIDE SEQUENCE [LARGE SCALE GENOMIC DNA]</scope>
    <source>
        <strain evidence="15 16">DSM 23344</strain>
    </source>
</reference>
<comment type="similarity">
    <text evidence="4">Belongs to the RNase H family.</text>
</comment>
<dbReference type="InterPro" id="IPR036397">
    <property type="entry name" value="RNaseH_sf"/>
</dbReference>